<dbReference type="PANTHER" id="PTHR30087:SF0">
    <property type="entry name" value="INNER MEMBRANE PROTEIN"/>
    <property type="match status" value="1"/>
</dbReference>
<gene>
    <name evidence="2" type="ORF">LPB137_01500</name>
</gene>
<organism evidence="2 3">
    <name type="scientific">Poseidonibacter parvus</name>
    <dbReference type="NCBI Taxonomy" id="1850254"/>
    <lineage>
        <taxon>Bacteria</taxon>
        <taxon>Pseudomonadati</taxon>
        <taxon>Campylobacterota</taxon>
        <taxon>Epsilonproteobacteria</taxon>
        <taxon>Campylobacterales</taxon>
        <taxon>Arcobacteraceae</taxon>
        <taxon>Poseidonibacter</taxon>
    </lineage>
</organism>
<dbReference type="STRING" id="1850254.LPB137_01500"/>
<feature type="domain" description="DUF1722" evidence="1">
    <location>
        <begin position="188"/>
        <end position="304"/>
    </location>
</feature>
<reference evidence="2 3" key="1">
    <citation type="submission" date="2017-01" db="EMBL/GenBank/DDBJ databases">
        <title>Genome sequencing of Arcobacter sp. LPB0137.</title>
        <authorList>
            <person name="Lee G.-W."/>
            <person name="Yi H."/>
        </authorList>
    </citation>
    <scope>NUCLEOTIDE SEQUENCE [LARGE SCALE GENOMIC DNA]</scope>
    <source>
        <strain evidence="2 3">LPB0137</strain>
    </source>
</reference>
<protein>
    <recommendedName>
        <fullName evidence="1">DUF1722 domain-containing protein</fullName>
    </recommendedName>
</protein>
<dbReference type="InterPro" id="IPR013560">
    <property type="entry name" value="DUF1722"/>
</dbReference>
<dbReference type="PANTHER" id="PTHR30087">
    <property type="entry name" value="INNER MEMBRANE PROTEIN"/>
    <property type="match status" value="1"/>
</dbReference>
<dbReference type="OrthoDB" id="495783at2"/>
<keyword evidence="3" id="KW-1185">Reference proteome</keyword>
<proteinExistence type="predicted"/>
<evidence type="ECO:0000313" key="2">
    <source>
        <dbReference type="EMBL" id="APW64605.1"/>
    </source>
</evidence>
<dbReference type="Pfam" id="PF08349">
    <property type="entry name" value="DUF1722"/>
    <property type="match status" value="1"/>
</dbReference>
<dbReference type="RefSeq" id="WP_076083431.1">
    <property type="nucleotide sequence ID" value="NZ_CP019070.1"/>
</dbReference>
<evidence type="ECO:0000259" key="1">
    <source>
        <dbReference type="Pfam" id="PF08349"/>
    </source>
</evidence>
<dbReference type="Proteomes" id="UP000186074">
    <property type="component" value="Chromosome"/>
</dbReference>
<dbReference type="InterPro" id="IPR007553">
    <property type="entry name" value="2-thiour_desulf"/>
</dbReference>
<dbReference type="InterPro" id="IPR017087">
    <property type="entry name" value="UCP037004"/>
</dbReference>
<dbReference type="KEGG" id="alp:LPB137_01500"/>
<dbReference type="PIRSF" id="PIRSF037004">
    <property type="entry name" value="UCP037004"/>
    <property type="match status" value="1"/>
</dbReference>
<dbReference type="Pfam" id="PF04463">
    <property type="entry name" value="2-thiour_desulf"/>
    <property type="match status" value="1"/>
</dbReference>
<name>A0A1P8KJ74_9BACT</name>
<dbReference type="AlphaFoldDB" id="A0A1P8KJ74"/>
<dbReference type="EMBL" id="CP019070">
    <property type="protein sequence ID" value="APW64605.1"/>
    <property type="molecule type" value="Genomic_DNA"/>
</dbReference>
<sequence>MKIGISSCLLGTQCRYDGGHSKDGFIVKQLSKYFDFVPYCPEKMIFPTPREAIRLTRKDGIIKVKTSTTNLDVTKEVHDISKQIADEIQEEELCGFIFKSKSPTCGMERVKLYPENKSGQSENVGVGIFAGKVKEKYPLLPAEEEGRLNDAWLRENFLMQIFAYKHIFEFLNSNPSINDLVQFHTSYKYLIYAKSHEAYKELGKIVANHDKRDIKVVLEEYKHSFLRAIYEKGTISNTYNVVLHIYGYFKKLISQEEKEELLEAFEEFKNEIIPFIAVIKLLNLYTKRFNIEYLKTQKFLNPYPKELALRSTILAYK</sequence>
<accession>A0A1P8KJ74</accession>
<evidence type="ECO:0000313" key="3">
    <source>
        <dbReference type="Proteomes" id="UP000186074"/>
    </source>
</evidence>